<accession>A0A077LYJ9</accession>
<dbReference type="InterPro" id="IPR002758">
    <property type="entry name" value="Cation_antiport_E"/>
</dbReference>
<feature type="region of interest" description="Disordered" evidence="7">
    <location>
        <begin position="177"/>
        <end position="205"/>
    </location>
</feature>
<dbReference type="PANTHER" id="PTHR34584">
    <property type="entry name" value="NA(+)/H(+) ANTIPORTER SUBUNIT E1"/>
    <property type="match status" value="1"/>
</dbReference>
<keyword evidence="6 8" id="KW-0472">Membrane</keyword>
<evidence type="ECO:0000256" key="5">
    <source>
        <dbReference type="ARBA" id="ARBA00022989"/>
    </source>
</evidence>
<comment type="similarity">
    <text evidence="2">Belongs to the CPA3 antiporters (TC 2.A.63) subunit E family.</text>
</comment>
<dbReference type="RefSeq" id="WP_048550156.1">
    <property type="nucleotide sequence ID" value="NZ_HF570958.1"/>
</dbReference>
<dbReference type="Pfam" id="PF01899">
    <property type="entry name" value="MNHE"/>
    <property type="match status" value="1"/>
</dbReference>
<evidence type="ECO:0000256" key="6">
    <source>
        <dbReference type="ARBA" id="ARBA00023136"/>
    </source>
</evidence>
<evidence type="ECO:0000313" key="9">
    <source>
        <dbReference type="EMBL" id="CCH77045.1"/>
    </source>
</evidence>
<protein>
    <recommendedName>
        <fullName evidence="11">Na+/H+ antiporter subunit E</fullName>
    </recommendedName>
</protein>
<evidence type="ECO:0000256" key="2">
    <source>
        <dbReference type="ARBA" id="ARBA00006228"/>
    </source>
</evidence>
<evidence type="ECO:0000256" key="1">
    <source>
        <dbReference type="ARBA" id="ARBA00004651"/>
    </source>
</evidence>
<dbReference type="PANTHER" id="PTHR34584:SF1">
    <property type="entry name" value="NA(+)_H(+) ANTIPORTER SUBUNIT E1"/>
    <property type="match status" value="1"/>
</dbReference>
<evidence type="ECO:0000256" key="8">
    <source>
        <dbReference type="SAM" id="Phobius"/>
    </source>
</evidence>
<dbReference type="NCBIfam" id="NF006521">
    <property type="entry name" value="PRK08965.1-5"/>
    <property type="match status" value="1"/>
</dbReference>
<keyword evidence="3" id="KW-1003">Cell membrane</keyword>
<dbReference type="EMBL" id="CAJB01000068">
    <property type="protein sequence ID" value="CCH77045.1"/>
    <property type="molecule type" value="Genomic_DNA"/>
</dbReference>
<keyword evidence="4 8" id="KW-0812">Transmembrane</keyword>
<feature type="transmembrane region" description="Helical" evidence="8">
    <location>
        <begin position="35"/>
        <end position="52"/>
    </location>
</feature>
<name>A0A077LYJ9_9MICO</name>
<dbReference type="GO" id="GO:0005886">
    <property type="term" value="C:plasma membrane"/>
    <property type="evidence" value="ECO:0007669"/>
    <property type="project" value="UniProtKB-SubCell"/>
</dbReference>
<dbReference type="AlphaFoldDB" id="A0A077LYJ9"/>
<proteinExistence type="inferred from homology"/>
<keyword evidence="10" id="KW-1185">Reference proteome</keyword>
<evidence type="ECO:0000256" key="4">
    <source>
        <dbReference type="ARBA" id="ARBA00022692"/>
    </source>
</evidence>
<organism evidence="9 10">
    <name type="scientific">Nostocoides japonicum T1-X7</name>
    <dbReference type="NCBI Taxonomy" id="1194083"/>
    <lineage>
        <taxon>Bacteria</taxon>
        <taxon>Bacillati</taxon>
        <taxon>Actinomycetota</taxon>
        <taxon>Actinomycetes</taxon>
        <taxon>Micrococcales</taxon>
        <taxon>Intrasporangiaceae</taxon>
        <taxon>Nostocoides</taxon>
    </lineage>
</organism>
<evidence type="ECO:0008006" key="11">
    <source>
        <dbReference type="Google" id="ProtNLM"/>
    </source>
</evidence>
<sequence length="205" mass="22073">MSPNRTPRRVPLHHQWPALLWLTFVWVMLWGEFSVGNIVAGVLVAVAALLVFPQPPLPLSIRPHPVALGRLVAVFLKDLLASSVQVAALALRPGPPPPNSVIVVPLRTRSEFALMLTSELLSLVPGSLLIEASKTGWCVQLHIINTPDLAAVERARSHVWAQELRVVEALGDADDIARVHQPPPAPPALLPPARSGRGPDATDPS</sequence>
<dbReference type="GO" id="GO:0008324">
    <property type="term" value="F:monoatomic cation transmembrane transporter activity"/>
    <property type="evidence" value="ECO:0007669"/>
    <property type="project" value="InterPro"/>
</dbReference>
<dbReference type="Proteomes" id="UP000035721">
    <property type="component" value="Unassembled WGS sequence"/>
</dbReference>
<comment type="caution">
    <text evidence="9">The sequence shown here is derived from an EMBL/GenBank/DDBJ whole genome shotgun (WGS) entry which is preliminary data.</text>
</comment>
<dbReference type="OrthoDB" id="3556991at2"/>
<dbReference type="STRING" id="1194083.BN12_160020"/>
<gene>
    <name evidence="9" type="ORF">BN12_160020</name>
</gene>
<evidence type="ECO:0000256" key="7">
    <source>
        <dbReference type="SAM" id="MobiDB-lite"/>
    </source>
</evidence>
<feature type="compositionally biased region" description="Pro residues" evidence="7">
    <location>
        <begin position="181"/>
        <end position="190"/>
    </location>
</feature>
<keyword evidence="5 8" id="KW-1133">Transmembrane helix</keyword>
<reference evidence="9 10" key="1">
    <citation type="journal article" date="2013" name="ISME J.">
        <title>A metabolic model for members of the genus Tetrasphaera involved in enhanced biological phosphorus removal.</title>
        <authorList>
            <person name="Kristiansen R."/>
            <person name="Nguyen H.T.T."/>
            <person name="Saunders A.M."/>
            <person name="Nielsen J.L."/>
            <person name="Wimmer R."/>
            <person name="Le V.Q."/>
            <person name="McIlroy S.J."/>
            <person name="Petrovski S."/>
            <person name="Seviour R.J."/>
            <person name="Calteau A."/>
            <person name="Nielsen K.L."/>
            <person name="Nielsen P.H."/>
        </authorList>
    </citation>
    <scope>NUCLEOTIDE SEQUENCE [LARGE SCALE GENOMIC DNA]</scope>
    <source>
        <strain evidence="9 10">T1-X7</strain>
    </source>
</reference>
<comment type="subcellular location">
    <subcellularLocation>
        <location evidence="1">Cell membrane</location>
        <topology evidence="1">Multi-pass membrane protein</topology>
    </subcellularLocation>
</comment>
<evidence type="ECO:0000313" key="10">
    <source>
        <dbReference type="Proteomes" id="UP000035721"/>
    </source>
</evidence>
<evidence type="ECO:0000256" key="3">
    <source>
        <dbReference type="ARBA" id="ARBA00022475"/>
    </source>
</evidence>